<dbReference type="RefSeq" id="WP_085377420.1">
    <property type="nucleotide sequence ID" value="NZ_CP020612.1"/>
</dbReference>
<evidence type="ECO:0000313" key="4">
    <source>
        <dbReference type="Proteomes" id="UP000193017"/>
    </source>
</evidence>
<dbReference type="InterPro" id="IPR000760">
    <property type="entry name" value="Inositol_monophosphatase-like"/>
</dbReference>
<protein>
    <submittedName>
        <fullName evidence="3">3'(2'),5'-bisphosphate nucleotidase CysQ</fullName>
    </submittedName>
</protein>
<proteinExistence type="inferred from homology"/>
<feature type="binding site" evidence="2">
    <location>
        <position position="207"/>
    </location>
    <ligand>
        <name>Mg(2+)</name>
        <dbReference type="ChEBI" id="CHEBI:18420"/>
        <label>1</label>
        <note>catalytic</note>
    </ligand>
</feature>
<evidence type="ECO:0000256" key="2">
    <source>
        <dbReference type="PIRSR" id="PIRSR600760-2"/>
    </source>
</evidence>
<dbReference type="KEGG" id="pcon:B0A89_06340"/>
<dbReference type="Proteomes" id="UP000193017">
    <property type="component" value="Chromosome"/>
</dbReference>
<accession>A0A1W6CWS0</accession>
<sequence length="264" mass="27867">MPGSDLDLIRATAEDAGRLALGFWRGDYRHWDKQAGLGPVSEADLAVNARIEALLRPARPDYGWLSEESPDDPARLSARRCFVIDPIDGTRAFIDGDEGFAVCIAVVEDGRALAGVVHLPAPGLTYAAGEGGPALRNGVPIRCSDPTAAEGASVLAAKAALAPDHWRGGRVPGLRRHFRPALAWRLCLVAEGRFDAALSVRPVWDWDIAAASLIAERAGCRVTDRSGRAFAFNSPSARGNGLIAAGPRLHGALAAAITEDAARP</sequence>
<dbReference type="Gene3D" id="3.40.190.80">
    <property type="match status" value="1"/>
</dbReference>
<gene>
    <name evidence="3" type="ORF">B0A89_06340</name>
</gene>
<keyword evidence="2" id="KW-0479">Metal-binding</keyword>
<evidence type="ECO:0000313" key="3">
    <source>
        <dbReference type="EMBL" id="ARJ69304.1"/>
    </source>
</evidence>
<dbReference type="EMBL" id="CP020612">
    <property type="protein sequence ID" value="ARJ69304.1"/>
    <property type="molecule type" value="Genomic_DNA"/>
</dbReference>
<dbReference type="PANTHER" id="PTHR20854:SF4">
    <property type="entry name" value="INOSITOL-1-MONOPHOSPHATASE-RELATED"/>
    <property type="match status" value="1"/>
</dbReference>
<dbReference type="PANTHER" id="PTHR20854">
    <property type="entry name" value="INOSITOL MONOPHOSPHATASE"/>
    <property type="match status" value="1"/>
</dbReference>
<dbReference type="Gene3D" id="3.30.540.10">
    <property type="entry name" value="Fructose-1,6-Bisphosphatase, subunit A, domain 1"/>
    <property type="match status" value="1"/>
</dbReference>
<feature type="binding site" evidence="2">
    <location>
        <position position="85"/>
    </location>
    <ligand>
        <name>Mg(2+)</name>
        <dbReference type="ChEBI" id="CHEBI:18420"/>
        <label>1</label>
        <note>catalytic</note>
    </ligand>
</feature>
<organism evidence="3 4">
    <name type="scientific">Paracoccus contaminans</name>
    <dbReference type="NCBI Taxonomy" id="1945662"/>
    <lineage>
        <taxon>Bacteria</taxon>
        <taxon>Pseudomonadati</taxon>
        <taxon>Pseudomonadota</taxon>
        <taxon>Alphaproteobacteria</taxon>
        <taxon>Rhodobacterales</taxon>
        <taxon>Paracoccaceae</taxon>
        <taxon>Paracoccus</taxon>
    </lineage>
</organism>
<reference evidence="3 4" key="1">
    <citation type="submission" date="2017-03" db="EMBL/GenBank/DDBJ databases">
        <title>Genome sequence of Paracoccus contaminans isolated from a water microcosm.</title>
        <authorList>
            <person name="Aurass P."/>
            <person name="Karste S."/>
            <person name="Trost E."/>
            <person name="Glaeser S.P."/>
            <person name="Kaempfer P."/>
            <person name="Flieger A."/>
        </authorList>
    </citation>
    <scope>NUCLEOTIDE SEQUENCE [LARGE SCALE GENOMIC DNA]</scope>
    <source>
        <strain evidence="4">RKI 16-01929T\LMG 29738T\CCM 8701T\CIP 111112T</strain>
    </source>
</reference>
<dbReference type="GO" id="GO:0006020">
    <property type="term" value="P:inositol metabolic process"/>
    <property type="evidence" value="ECO:0007669"/>
    <property type="project" value="TreeGrafter"/>
</dbReference>
<dbReference type="Pfam" id="PF00459">
    <property type="entry name" value="Inositol_P"/>
    <property type="match status" value="1"/>
</dbReference>
<dbReference type="STRING" id="1945662.B0A89_06340"/>
<feature type="binding site" evidence="2">
    <location>
        <position position="67"/>
    </location>
    <ligand>
        <name>Mg(2+)</name>
        <dbReference type="ChEBI" id="CHEBI:18420"/>
        <label>1</label>
        <note>catalytic</note>
    </ligand>
</feature>
<dbReference type="GO" id="GO:0046872">
    <property type="term" value="F:metal ion binding"/>
    <property type="evidence" value="ECO:0007669"/>
    <property type="project" value="UniProtKB-KW"/>
</dbReference>
<comment type="similarity">
    <text evidence="1">Belongs to the inositol monophosphatase superfamily.</text>
</comment>
<dbReference type="SUPFAM" id="SSF56655">
    <property type="entry name" value="Carbohydrate phosphatase"/>
    <property type="match status" value="1"/>
</dbReference>
<feature type="binding site" evidence="2">
    <location>
        <position position="88"/>
    </location>
    <ligand>
        <name>Mg(2+)</name>
        <dbReference type="ChEBI" id="CHEBI:18420"/>
        <label>1</label>
        <note>catalytic</note>
    </ligand>
</feature>
<name>A0A1W6CWS0_9RHOB</name>
<keyword evidence="2" id="KW-0460">Magnesium</keyword>
<dbReference type="AlphaFoldDB" id="A0A1W6CWS0"/>
<dbReference type="PRINTS" id="PR00377">
    <property type="entry name" value="IMPHPHTASES"/>
</dbReference>
<dbReference type="GO" id="GO:0008934">
    <property type="term" value="F:inositol monophosphate 1-phosphatase activity"/>
    <property type="evidence" value="ECO:0007669"/>
    <property type="project" value="TreeGrafter"/>
</dbReference>
<dbReference type="CDD" id="cd01638">
    <property type="entry name" value="CysQ"/>
    <property type="match status" value="1"/>
</dbReference>
<feature type="binding site" evidence="2">
    <location>
        <position position="87"/>
    </location>
    <ligand>
        <name>Mg(2+)</name>
        <dbReference type="ChEBI" id="CHEBI:18420"/>
        <label>1</label>
        <note>catalytic</note>
    </ligand>
</feature>
<dbReference type="OrthoDB" id="9785695at2"/>
<keyword evidence="4" id="KW-1185">Reference proteome</keyword>
<dbReference type="GO" id="GO:0007165">
    <property type="term" value="P:signal transduction"/>
    <property type="evidence" value="ECO:0007669"/>
    <property type="project" value="TreeGrafter"/>
</dbReference>
<evidence type="ECO:0000256" key="1">
    <source>
        <dbReference type="ARBA" id="ARBA00009759"/>
    </source>
</evidence>
<comment type="cofactor">
    <cofactor evidence="2">
        <name>Mg(2+)</name>
        <dbReference type="ChEBI" id="CHEBI:18420"/>
    </cofactor>
</comment>